<evidence type="ECO:0000256" key="3">
    <source>
        <dbReference type="ARBA" id="ARBA00022729"/>
    </source>
</evidence>
<dbReference type="GO" id="GO:0043190">
    <property type="term" value="C:ATP-binding cassette (ABC) transporter complex"/>
    <property type="evidence" value="ECO:0007669"/>
    <property type="project" value="InterPro"/>
</dbReference>
<dbReference type="PIRSF" id="PIRSF002741">
    <property type="entry name" value="MppA"/>
    <property type="match status" value="1"/>
</dbReference>
<sequence length="578" mass="64829">MKGRSPVPFLTLLLVCLVSAGCQNSNHKPWAVLPRSPFPGGKLVMDVVSDPKTFNPALATETTSTQILGYLFRGLTRESPVTGEIKPDLAKGWTVSDGGRTVVFHLQDGLQWSDGVPLDARDVTFTFRRIYYNPAVATAVRSELMVGGKPFSVKRKGRLTVIVKTVKPFAPLLETMGVEILPRHILEPWVDRGLFNQAWSVREKPSHIVGTGPFVLEKYLPGQLIVLKANSRYRPPVGLRPSPGCPMPCLSRLVLRIVPNDTSSLIRFMTGKTDLYGVSPQQMAVLKPVQKEDAFDLMVRGPSLSESFVTFNENPRAPLPPWKIRWFRNRLFRKGIALSIDRQAMINIVLSGMGQPIPGPVPPAVKAFFDERLHPFAYDLKKARECFLRGGFHYVRDRLYDDQGHRVLVVLLTNTESLERIQMAQIVQANLKDVGIKMRIVPLQFNMLATMVMTSYRWEMLLFGLTGVVDPHGDSSVWKSSGFLHLWNPREKKPDQTWEAKVDALFDQGDTTLDPKVRKKIYDEWQEIAHHELPLVDLVTPDEITAVRKTLGGIRPSPLGGVVPHITQVYQQGVLSPT</sequence>
<gene>
    <name evidence="6" type="ORF">LFTS_00056</name>
</gene>
<evidence type="ECO:0000256" key="1">
    <source>
        <dbReference type="ARBA" id="ARBA00005695"/>
    </source>
</evidence>
<dbReference type="CDD" id="cd08500">
    <property type="entry name" value="PBP2_NikA_DppA_OppA_like_4"/>
    <property type="match status" value="1"/>
</dbReference>
<name>A0A2I2MCL2_9BACT</name>
<feature type="chain" id="PRO_5014129688" evidence="4">
    <location>
        <begin position="21"/>
        <end position="578"/>
    </location>
</feature>
<keyword evidence="2" id="KW-0813">Transport</keyword>
<evidence type="ECO:0000313" key="6">
    <source>
        <dbReference type="EMBL" id="SOU91451.1"/>
    </source>
</evidence>
<dbReference type="GO" id="GO:0030288">
    <property type="term" value="C:outer membrane-bounded periplasmic space"/>
    <property type="evidence" value="ECO:0007669"/>
    <property type="project" value="UniProtKB-ARBA"/>
</dbReference>
<dbReference type="PROSITE" id="PS51257">
    <property type="entry name" value="PROKAR_LIPOPROTEIN"/>
    <property type="match status" value="1"/>
</dbReference>
<dbReference type="AlphaFoldDB" id="A0A2I2MCL2"/>
<dbReference type="SUPFAM" id="SSF53850">
    <property type="entry name" value="Periplasmic binding protein-like II"/>
    <property type="match status" value="1"/>
</dbReference>
<reference evidence="6" key="1">
    <citation type="submission" date="2017-12" db="EMBL/GenBank/DDBJ databases">
        <authorList>
            <consortium name="SysMetEx"/>
        </authorList>
    </citation>
    <scope>NUCLEOTIDE SEQUENCE</scope>
    <source>
        <strain evidence="6">Pb_238</strain>
    </source>
</reference>
<evidence type="ECO:0000259" key="5">
    <source>
        <dbReference type="Pfam" id="PF00496"/>
    </source>
</evidence>
<keyword evidence="3 4" id="KW-0732">Signal</keyword>
<feature type="signal peptide" evidence="4">
    <location>
        <begin position="1"/>
        <end position="20"/>
    </location>
</feature>
<feature type="domain" description="Solute-binding protein family 5" evidence="5">
    <location>
        <begin position="84"/>
        <end position="472"/>
    </location>
</feature>
<comment type="similarity">
    <text evidence="1">Belongs to the bacterial solute-binding protein 5 family.</text>
</comment>
<proteinExistence type="inferred from homology"/>
<accession>A0A2I2MCL2</accession>
<protein>
    <submittedName>
        <fullName evidence="6">Peptide/nickel transport system substrate-binding protein</fullName>
    </submittedName>
</protein>
<dbReference type="PANTHER" id="PTHR30290:SF9">
    <property type="entry name" value="OLIGOPEPTIDE-BINDING PROTEIN APPA"/>
    <property type="match status" value="1"/>
</dbReference>
<dbReference type="PANTHER" id="PTHR30290">
    <property type="entry name" value="PERIPLASMIC BINDING COMPONENT OF ABC TRANSPORTER"/>
    <property type="match status" value="1"/>
</dbReference>
<dbReference type="GO" id="GO:1904680">
    <property type="term" value="F:peptide transmembrane transporter activity"/>
    <property type="evidence" value="ECO:0007669"/>
    <property type="project" value="TreeGrafter"/>
</dbReference>
<dbReference type="EMBL" id="LT966316">
    <property type="protein sequence ID" value="SOU91451.1"/>
    <property type="molecule type" value="Genomic_DNA"/>
</dbReference>
<dbReference type="InterPro" id="IPR000914">
    <property type="entry name" value="SBP_5_dom"/>
</dbReference>
<dbReference type="InterPro" id="IPR039424">
    <property type="entry name" value="SBP_5"/>
</dbReference>
<organism evidence="6">
    <name type="scientific">Leptospirillum ferriphilum</name>
    <dbReference type="NCBI Taxonomy" id="178606"/>
    <lineage>
        <taxon>Bacteria</taxon>
        <taxon>Pseudomonadati</taxon>
        <taxon>Nitrospirota</taxon>
        <taxon>Nitrospiria</taxon>
        <taxon>Nitrospirales</taxon>
        <taxon>Nitrospiraceae</taxon>
        <taxon>Leptospirillum</taxon>
    </lineage>
</organism>
<dbReference type="GO" id="GO:0015833">
    <property type="term" value="P:peptide transport"/>
    <property type="evidence" value="ECO:0007669"/>
    <property type="project" value="TreeGrafter"/>
</dbReference>
<dbReference type="InterPro" id="IPR030678">
    <property type="entry name" value="Peptide/Ni-bd"/>
</dbReference>
<dbReference type="Gene3D" id="3.40.190.10">
    <property type="entry name" value="Periplasmic binding protein-like II"/>
    <property type="match status" value="1"/>
</dbReference>
<dbReference type="Gene3D" id="3.90.76.10">
    <property type="entry name" value="Dipeptide-binding Protein, Domain 1"/>
    <property type="match status" value="1"/>
</dbReference>
<dbReference type="Gene3D" id="3.10.105.10">
    <property type="entry name" value="Dipeptide-binding Protein, Domain 3"/>
    <property type="match status" value="1"/>
</dbReference>
<dbReference type="Pfam" id="PF00496">
    <property type="entry name" value="SBP_bac_5"/>
    <property type="match status" value="1"/>
</dbReference>
<evidence type="ECO:0000256" key="2">
    <source>
        <dbReference type="ARBA" id="ARBA00022448"/>
    </source>
</evidence>
<evidence type="ECO:0000256" key="4">
    <source>
        <dbReference type="SAM" id="SignalP"/>
    </source>
</evidence>